<dbReference type="RefSeq" id="WP_342758881.1">
    <property type="nucleotide sequence ID" value="NZ_CP146256.1"/>
</dbReference>
<gene>
    <name evidence="1" type="primary">arsD</name>
    <name evidence="1" type="ORF">V6984_06045</name>
</gene>
<keyword evidence="2" id="KW-1185">Reference proteome</keyword>
<reference evidence="1 2" key="1">
    <citation type="submission" date="2024-02" db="EMBL/GenBank/DDBJ databases">
        <title>Bacterial strain from lacustrine sediment.</title>
        <authorList>
            <person name="Petit C."/>
            <person name="Fadhlaoui K."/>
        </authorList>
    </citation>
    <scope>NUCLEOTIDE SEQUENCE [LARGE SCALE GENOMIC DNA]</scope>
    <source>
        <strain evidence="1 2">IPX-CK</strain>
    </source>
</reference>
<evidence type="ECO:0000313" key="1">
    <source>
        <dbReference type="EMBL" id="XAH75316.1"/>
    </source>
</evidence>
<name>A0ABZ3F1G1_9FIRM</name>
<accession>A0ABZ3F1G1</accession>
<organism evidence="1 2">
    <name type="scientific">Kineothrix sedimenti</name>
    <dbReference type="NCBI Taxonomy" id="3123317"/>
    <lineage>
        <taxon>Bacteria</taxon>
        <taxon>Bacillati</taxon>
        <taxon>Bacillota</taxon>
        <taxon>Clostridia</taxon>
        <taxon>Lachnospirales</taxon>
        <taxon>Lachnospiraceae</taxon>
        <taxon>Kineothrix</taxon>
    </lineage>
</organism>
<sequence>MKTMSIYEPAMCCETGICGVGVDPELLRISTVFHNLQKNGITASRFNLNSAPQAFINNTDINKLIMGDGVGSLPATVIDGKIVKTKAYPTNEEIAAWLEIPASYLEAIETKKSDGGCCCAEGCCQ</sequence>
<proteinExistence type="predicted"/>
<dbReference type="Pfam" id="PF06953">
    <property type="entry name" value="ArsD"/>
    <property type="match status" value="1"/>
</dbReference>
<dbReference type="InterPro" id="IPR010712">
    <property type="entry name" value="Arsenical-R_ArsD"/>
</dbReference>
<dbReference type="Gene3D" id="3.40.30.10">
    <property type="entry name" value="Glutaredoxin"/>
    <property type="match status" value="1"/>
</dbReference>
<dbReference type="NCBIfam" id="NF033727">
    <property type="entry name" value="chaperon_ArsD"/>
    <property type="match status" value="1"/>
</dbReference>
<dbReference type="EMBL" id="CP146256">
    <property type="protein sequence ID" value="XAH75316.1"/>
    <property type="molecule type" value="Genomic_DNA"/>
</dbReference>
<evidence type="ECO:0000313" key="2">
    <source>
        <dbReference type="Proteomes" id="UP001451571"/>
    </source>
</evidence>
<dbReference type="Proteomes" id="UP001451571">
    <property type="component" value="Chromosome"/>
</dbReference>
<protein>
    <submittedName>
        <fullName evidence="1">Arsenite efflux transporter metallochaperone ArsD</fullName>
    </submittedName>
</protein>